<gene>
    <name evidence="2" type="ORF">ACH5RR_000439</name>
</gene>
<proteinExistence type="predicted"/>
<evidence type="ECO:0000313" key="3">
    <source>
        <dbReference type="Proteomes" id="UP001630127"/>
    </source>
</evidence>
<name>A0ABD3B173_9GENT</name>
<accession>A0ABD3B173</accession>
<dbReference type="Pfam" id="PF26130">
    <property type="entry name" value="PB1-like"/>
    <property type="match status" value="1"/>
</dbReference>
<dbReference type="EMBL" id="JBJUIK010000001">
    <property type="protein sequence ID" value="KAL3537073.1"/>
    <property type="molecule type" value="Genomic_DNA"/>
</dbReference>
<evidence type="ECO:0000259" key="1">
    <source>
        <dbReference type="Pfam" id="PF26130"/>
    </source>
</evidence>
<evidence type="ECO:0000313" key="2">
    <source>
        <dbReference type="EMBL" id="KAL3537073.1"/>
    </source>
</evidence>
<dbReference type="AlphaFoldDB" id="A0ABD3B173"/>
<feature type="domain" description="PB1-like" evidence="1">
    <location>
        <begin position="1"/>
        <end position="59"/>
    </location>
</feature>
<sequence length="93" mass="10640">MSYFEVLDYLKEIGVDVEIPIYYMVPNFDLEYGRRLLNSDKIVLEMFEVNINHKVIAIYSGEDANDNNHVDVNGINNDLLALVEADEGAYHEG</sequence>
<dbReference type="Proteomes" id="UP001630127">
    <property type="component" value="Unassembled WGS sequence"/>
</dbReference>
<dbReference type="InterPro" id="IPR058594">
    <property type="entry name" value="PB1-like_dom_pln"/>
</dbReference>
<keyword evidence="3" id="KW-1185">Reference proteome</keyword>
<protein>
    <recommendedName>
        <fullName evidence="1">PB1-like domain-containing protein</fullName>
    </recommendedName>
</protein>
<organism evidence="2 3">
    <name type="scientific">Cinchona calisaya</name>
    <dbReference type="NCBI Taxonomy" id="153742"/>
    <lineage>
        <taxon>Eukaryota</taxon>
        <taxon>Viridiplantae</taxon>
        <taxon>Streptophyta</taxon>
        <taxon>Embryophyta</taxon>
        <taxon>Tracheophyta</taxon>
        <taxon>Spermatophyta</taxon>
        <taxon>Magnoliopsida</taxon>
        <taxon>eudicotyledons</taxon>
        <taxon>Gunneridae</taxon>
        <taxon>Pentapetalae</taxon>
        <taxon>asterids</taxon>
        <taxon>lamiids</taxon>
        <taxon>Gentianales</taxon>
        <taxon>Rubiaceae</taxon>
        <taxon>Cinchonoideae</taxon>
        <taxon>Cinchoneae</taxon>
        <taxon>Cinchona</taxon>
    </lineage>
</organism>
<comment type="caution">
    <text evidence="2">The sequence shown here is derived from an EMBL/GenBank/DDBJ whole genome shotgun (WGS) entry which is preliminary data.</text>
</comment>
<reference evidence="2 3" key="1">
    <citation type="submission" date="2024-11" db="EMBL/GenBank/DDBJ databases">
        <title>A near-complete genome assembly of Cinchona calisaya.</title>
        <authorList>
            <person name="Lian D.C."/>
            <person name="Zhao X.W."/>
            <person name="Wei L."/>
        </authorList>
    </citation>
    <scope>NUCLEOTIDE SEQUENCE [LARGE SCALE GENOMIC DNA]</scope>
    <source>
        <tissue evidence="2">Nenye</tissue>
    </source>
</reference>